<dbReference type="PROSITE" id="PS01009">
    <property type="entry name" value="CRISP_1"/>
    <property type="match status" value="2"/>
</dbReference>
<feature type="domain" description="SCP" evidence="2">
    <location>
        <begin position="1351"/>
        <end position="1488"/>
    </location>
</feature>
<dbReference type="InterPro" id="IPR018244">
    <property type="entry name" value="Allrgn_V5/Tpx1_CS"/>
</dbReference>
<protein>
    <submittedName>
        <fullName evidence="4">Copine domain-containing protein</fullName>
    </submittedName>
</protein>
<feature type="region of interest" description="Disordered" evidence="1">
    <location>
        <begin position="1194"/>
        <end position="1252"/>
    </location>
</feature>
<feature type="region of interest" description="Disordered" evidence="1">
    <location>
        <begin position="1282"/>
        <end position="1317"/>
    </location>
</feature>
<dbReference type="InterPro" id="IPR014044">
    <property type="entry name" value="CAP_dom"/>
</dbReference>
<dbReference type="FunFam" id="3.40.33.10:FF:000002">
    <property type="entry name" value="Golgi-associated plant pathogenesis-related protein 1"/>
    <property type="match status" value="2"/>
</dbReference>
<sequence length="1832" mass="200287">NADSNPGRLGRAQPFRRAAVAHPDVEFVQVASFAVQRLADANGAGHRVDGEGGVGGRVSDLVALMVSGRGRPAFANNLATLRILGHYAVGQSIGQERRPIVINVQHIDENLEIAVSLSIDGIFNDEHPGGWRDVEQAQLVAASNGIHKRHVVSFGVNFNNETARRCLFHNLDVVVVLAEHHGPVGLVAGLGRRAQIADGQTQAQVVTGKVYEQLSGAQLSGLRVQVEQAQIVACCTLRDQRAGQTEIRNDRVRQLTTPSRVQIECVNLQQRIARPSRRRRRRHGGQAAGERLEAEMIQAGRLSGANQAVLEVASRSRIRISCKHLQQLKIGAFGNGCIVHWLAEHWRIPVTHQSHRFGLQASTESGANSEIVNRLTGVAEPPDELQPAASLRHRQIVEQSDNRIGAVAAGDINLKQVDSCASVGLRQSRLLLLDQAIADSSSLPASLATTVNVIILEPTPVSNLSSLGEMLNSPVDLEIRTPDPDGCSEYRMVAFSSRSLSTAGRRVSRTCSSSEGGRQMFKLSAIAVTWNSGRTNLGGESFKSDTAISTSRSVLRGGAPRSARLTVSRNWSATSRSTANSVVVNRPRDILTCLRVDTKMSRSIAVGNGINYAGIVAQILVHSRYAAKQYSAGRSGLHQLQPVGDSAADKGLAKYRQPESWSITNSELRSGCPLSCARTRRSYTETDSRSSRSRDAVRRTPVFELIEKAFVSLTLYRTVPLEPASGSVAENRQISVPIGVSSGTVTSNTGDSSSGELSLTSNTRIITKRRQHGVQQRWPVEHVRRFASGGYFNLHVTDGGEQTLGGIDAKGVRDCRNEWAQLGDCQHLQIENASRRNCWNASNFGRDWNSKGASEISTAGSEVGRAQTQECDPGDMLRPWHEEVDEIIMVELPWLSSSETQQDWQLQSAKRHLKDNRTRSRSRSRRSRYESRRFQVPQAQVIAAGRKRRGDSPTATATSLEFSNSKAASRCVRLLPLRFSIEAAADSPLDSALIVRPLADPDHFKGICQQEATARFVNLDSANTLNSNATTRKFAAQMLAAHNEYRSLHQSPPLRFSEELTRQAQAWAELLAKRDSLAYDLKCDAAGIGENVARKCDIGHGEVTAQEFVDTWYAEVHNFDWRSLEDQFECSHFAQVVWRASREAGFGRAISMSGCVYIVGRYRPMGNNAGEFPKKRFAAHYRASRVSGIAADNRKGEAAAPFAPRSPKAEREPSSDREPAKRVPTPPAVKSSPSSAPEAPLSTATNEEPAPSTKSLFGALVFGWPYCPAAVSAMSLFGSLKSKAQGPANSEPASSKSLFGALSGKSDGGGAKGPLTANILHQTLGGSHTRQKRPSAEDLEEEAVPAFNMRKFVTQMLVSHNEYRAQHKAGPLRLNPQLNRLAQDWADVLAMRDKMAHDPNCSSNNTGENIAMKFRIGETNFPGDVFTDMWYEEIDSYDWNSNEMQPECGHFTQLVWKSTTEVGFGRAVSDTGRVYVVGRYRPPGNYKGEFRKNVLPSADDVVKAAGEEIVKEPMMMPSPISFAMRDFGAAKRRSVTFSTGAGGGGGSAAMRNLTDFVPQRSADGGGGKAASSPVAALLLRQTLQQSHVRAPEKKEETKSDEKIFSQKKFENQLLVSHNEFRALHRSPPLRLNPELSRLAQAWAEVLAGKDKMAHDPKCSSLGLGENVAMKFRKGFTNFPGDLFSELWYHEIDQYKWTGEDQLACGHFTQLVWRSSTEVGFGRAVSKSGRVYVVGRYRPPGNYSGQFGRNVLPPSRVMPKSRNNIINRSNLQADKKAAAAKAVNAANEAQADANVEYAGFGTARVVERRQGLTASNLRALPLASTVQQQQQQQ</sequence>
<accession>A0A1I8HBY4</accession>
<dbReference type="GO" id="GO:0005576">
    <property type="term" value="C:extracellular region"/>
    <property type="evidence" value="ECO:0007669"/>
    <property type="project" value="InterPro"/>
</dbReference>
<dbReference type="CDD" id="cd05382">
    <property type="entry name" value="CAP_GAPR1-like"/>
    <property type="match status" value="3"/>
</dbReference>
<dbReference type="InterPro" id="IPR035940">
    <property type="entry name" value="CAP_sf"/>
</dbReference>
<evidence type="ECO:0000259" key="2">
    <source>
        <dbReference type="SMART" id="SM00198"/>
    </source>
</evidence>
<evidence type="ECO:0000313" key="4">
    <source>
        <dbReference type="WBParaSite" id="maker-uti_cns_0005403-snap-gene-0.3-mRNA-1"/>
    </source>
</evidence>
<organism evidence="3 4">
    <name type="scientific">Macrostomum lignano</name>
    <dbReference type="NCBI Taxonomy" id="282301"/>
    <lineage>
        <taxon>Eukaryota</taxon>
        <taxon>Metazoa</taxon>
        <taxon>Spiralia</taxon>
        <taxon>Lophotrochozoa</taxon>
        <taxon>Platyhelminthes</taxon>
        <taxon>Rhabditophora</taxon>
        <taxon>Macrostomorpha</taxon>
        <taxon>Macrostomida</taxon>
        <taxon>Macrostomidae</taxon>
        <taxon>Macrostomum</taxon>
    </lineage>
</organism>
<dbReference type="InterPro" id="IPR034113">
    <property type="entry name" value="SCP_GAPR1-like"/>
</dbReference>
<dbReference type="SMART" id="SM00198">
    <property type="entry name" value="SCP"/>
    <property type="match status" value="3"/>
</dbReference>
<dbReference type="WBParaSite" id="maker-uti_cns_0005403-snap-gene-0.3-mRNA-1">
    <property type="protein sequence ID" value="maker-uti_cns_0005403-snap-gene-0.3-mRNA-1"/>
    <property type="gene ID" value="maker-uti_cns_0005403-snap-gene-0.3"/>
</dbReference>
<feature type="region of interest" description="Disordered" evidence="1">
    <location>
        <begin position="906"/>
        <end position="933"/>
    </location>
</feature>
<feature type="compositionally biased region" description="Low complexity" evidence="1">
    <location>
        <begin position="1228"/>
        <end position="1245"/>
    </location>
</feature>
<dbReference type="Gene3D" id="3.40.33.10">
    <property type="entry name" value="CAP"/>
    <property type="match status" value="3"/>
</dbReference>
<feature type="compositionally biased region" description="Basic and acidic residues" evidence="1">
    <location>
        <begin position="1207"/>
        <end position="1221"/>
    </location>
</feature>
<reference evidence="4" key="1">
    <citation type="submission" date="2016-11" db="UniProtKB">
        <authorList>
            <consortium name="WormBaseParasite"/>
        </authorList>
    </citation>
    <scope>IDENTIFICATION</scope>
</reference>
<feature type="domain" description="SCP" evidence="2">
    <location>
        <begin position="1033"/>
        <end position="1170"/>
    </location>
</feature>
<proteinExistence type="predicted"/>
<feature type="compositionally biased region" description="Polar residues" evidence="1">
    <location>
        <begin position="851"/>
        <end position="870"/>
    </location>
</feature>
<feature type="compositionally biased region" description="Basic residues" evidence="1">
    <location>
        <begin position="909"/>
        <end position="926"/>
    </location>
</feature>
<dbReference type="Proteomes" id="UP000095280">
    <property type="component" value="Unplaced"/>
</dbReference>
<dbReference type="Pfam" id="PF00188">
    <property type="entry name" value="CAP"/>
    <property type="match status" value="3"/>
</dbReference>
<evidence type="ECO:0000256" key="1">
    <source>
        <dbReference type="SAM" id="MobiDB-lite"/>
    </source>
</evidence>
<evidence type="ECO:0000313" key="3">
    <source>
        <dbReference type="Proteomes" id="UP000095280"/>
    </source>
</evidence>
<feature type="compositionally biased region" description="Polar residues" evidence="1">
    <location>
        <begin position="1287"/>
        <end position="1297"/>
    </location>
</feature>
<keyword evidence="3" id="KW-1185">Reference proteome</keyword>
<dbReference type="SUPFAM" id="SSF55797">
    <property type="entry name" value="PR-1-like"/>
    <property type="match status" value="3"/>
</dbReference>
<dbReference type="PRINTS" id="PR00837">
    <property type="entry name" value="V5TPXLIKE"/>
</dbReference>
<dbReference type="InterPro" id="IPR001283">
    <property type="entry name" value="CRISP-related"/>
</dbReference>
<name>A0A1I8HBY4_9PLAT</name>
<feature type="domain" description="SCP" evidence="2">
    <location>
        <begin position="1608"/>
        <end position="1744"/>
    </location>
</feature>
<dbReference type="PANTHER" id="PTHR10334">
    <property type="entry name" value="CYSTEINE-RICH SECRETORY PROTEIN-RELATED"/>
    <property type="match status" value="1"/>
</dbReference>
<feature type="region of interest" description="Disordered" evidence="1">
    <location>
        <begin position="851"/>
        <end position="877"/>
    </location>
</feature>